<evidence type="ECO:0000313" key="4">
    <source>
        <dbReference type="Proteomes" id="UP000247973"/>
    </source>
</evidence>
<evidence type="ECO:0000256" key="2">
    <source>
        <dbReference type="SAM" id="SignalP"/>
    </source>
</evidence>
<keyword evidence="4" id="KW-1185">Reference proteome</keyword>
<feature type="chain" id="PRO_5016133765" evidence="2">
    <location>
        <begin position="20"/>
        <end position="188"/>
    </location>
</feature>
<reference evidence="3 4" key="1">
    <citation type="submission" date="2018-03" db="EMBL/GenBank/DDBJ databases">
        <title>Genomic Encyclopedia of Archaeal and Bacterial Type Strains, Phase II (KMG-II): from individual species to whole genera.</title>
        <authorList>
            <person name="Goeker M."/>
        </authorList>
    </citation>
    <scope>NUCLEOTIDE SEQUENCE [LARGE SCALE GENOMIC DNA]</scope>
    <source>
        <strain evidence="3 4">DSM 100214</strain>
    </source>
</reference>
<feature type="region of interest" description="Disordered" evidence="1">
    <location>
        <begin position="19"/>
        <end position="57"/>
    </location>
</feature>
<feature type="compositionally biased region" description="Basic and acidic residues" evidence="1">
    <location>
        <begin position="143"/>
        <end position="174"/>
    </location>
</feature>
<feature type="region of interest" description="Disordered" evidence="1">
    <location>
        <begin position="143"/>
        <end position="188"/>
    </location>
</feature>
<evidence type="ECO:0000256" key="1">
    <source>
        <dbReference type="SAM" id="MobiDB-lite"/>
    </source>
</evidence>
<feature type="compositionally biased region" description="Gly residues" evidence="1">
    <location>
        <begin position="23"/>
        <end position="35"/>
    </location>
</feature>
<accession>A0A2V3PQ36</accession>
<keyword evidence="2" id="KW-0732">Signal</keyword>
<dbReference type="RefSeq" id="WP_110312474.1">
    <property type="nucleotide sequence ID" value="NZ_QICL01000041.1"/>
</dbReference>
<dbReference type="Proteomes" id="UP000247973">
    <property type="component" value="Unassembled WGS sequence"/>
</dbReference>
<proteinExistence type="predicted"/>
<dbReference type="EMBL" id="QICL01000041">
    <property type="protein sequence ID" value="PXV58900.1"/>
    <property type="molecule type" value="Genomic_DNA"/>
</dbReference>
<evidence type="ECO:0000313" key="3">
    <source>
        <dbReference type="EMBL" id="PXV58900.1"/>
    </source>
</evidence>
<protein>
    <submittedName>
        <fullName evidence="3">Spy/CpxP family protein refolding chaperone</fullName>
    </submittedName>
</protein>
<organism evidence="3 4">
    <name type="scientific">Dysgonomonas alginatilytica</name>
    <dbReference type="NCBI Taxonomy" id="1605892"/>
    <lineage>
        <taxon>Bacteria</taxon>
        <taxon>Pseudomonadati</taxon>
        <taxon>Bacteroidota</taxon>
        <taxon>Bacteroidia</taxon>
        <taxon>Bacteroidales</taxon>
        <taxon>Dysgonomonadaceae</taxon>
        <taxon>Dysgonomonas</taxon>
    </lineage>
</organism>
<comment type="caution">
    <text evidence="3">The sequence shown here is derived from an EMBL/GenBank/DDBJ whole genome shotgun (WGS) entry which is preliminary data.</text>
</comment>
<sequence length="188" mass="21270">MKKIFLAIATIAVCLNLSAQPPMGGGRPGGGGGRPPRGEYSQRSEGSSQIGITKLPEIEGLTDQQREKLVKALTDERMSVMKLNRQKHQLQREVDSIPNSKNAEKNIKNINKIDIKIQEEQAKYNKKIRSILSVEQYAIFNEKRNEIEFSRPERRSRPDGERRGGRGNRPDREGTPPNMPMNSDFDNE</sequence>
<gene>
    <name evidence="3" type="ORF">CLV62_14111</name>
</gene>
<name>A0A2V3PQ36_9BACT</name>
<dbReference type="AlphaFoldDB" id="A0A2V3PQ36"/>
<feature type="signal peptide" evidence="2">
    <location>
        <begin position="1"/>
        <end position="19"/>
    </location>
</feature>
<dbReference type="Gene3D" id="1.20.120.1490">
    <property type="match status" value="1"/>
</dbReference>
<dbReference type="OrthoDB" id="1092754at2"/>